<proteinExistence type="predicted"/>
<name>A0A6L5Y419_9FIRM</name>
<feature type="region of interest" description="Disordered" evidence="1">
    <location>
        <begin position="1"/>
        <end position="62"/>
    </location>
</feature>
<feature type="compositionally biased region" description="Polar residues" evidence="1">
    <location>
        <begin position="195"/>
        <end position="207"/>
    </location>
</feature>
<comment type="caution">
    <text evidence="4">The sequence shown here is derived from an EMBL/GenBank/DDBJ whole genome shotgun (WGS) entry which is preliminary data.</text>
</comment>
<keyword evidence="5" id="KW-1185">Reference proteome</keyword>
<gene>
    <name evidence="4" type="ORF">FYJ64_02895</name>
</gene>
<keyword evidence="2" id="KW-0472">Membrane</keyword>
<feature type="region of interest" description="Disordered" evidence="1">
    <location>
        <begin position="194"/>
        <end position="222"/>
    </location>
</feature>
<feature type="compositionally biased region" description="Basic residues" evidence="1">
    <location>
        <begin position="315"/>
        <end position="324"/>
    </location>
</feature>
<dbReference type="InterPro" id="IPR007921">
    <property type="entry name" value="CHAP_dom"/>
</dbReference>
<evidence type="ECO:0000313" key="5">
    <source>
        <dbReference type="Proteomes" id="UP000474676"/>
    </source>
</evidence>
<dbReference type="InterPro" id="IPR038765">
    <property type="entry name" value="Papain-like_cys_pep_sf"/>
</dbReference>
<dbReference type="Gene3D" id="3.90.1720.10">
    <property type="entry name" value="endopeptidase domain like (from Nostoc punctiforme)"/>
    <property type="match status" value="1"/>
</dbReference>
<feature type="transmembrane region" description="Helical" evidence="2">
    <location>
        <begin position="333"/>
        <end position="352"/>
    </location>
</feature>
<keyword evidence="2" id="KW-1133">Transmembrane helix</keyword>
<keyword evidence="2" id="KW-0812">Transmembrane</keyword>
<dbReference type="EMBL" id="VUMZ01000002">
    <property type="protein sequence ID" value="MST51278.1"/>
    <property type="molecule type" value="Genomic_DNA"/>
</dbReference>
<feature type="compositionally biased region" description="Basic and acidic residues" evidence="1">
    <location>
        <begin position="302"/>
        <end position="314"/>
    </location>
</feature>
<dbReference type="Proteomes" id="UP000474676">
    <property type="component" value="Unassembled WGS sequence"/>
</dbReference>
<feature type="region of interest" description="Disordered" evidence="1">
    <location>
        <begin position="77"/>
        <end position="108"/>
    </location>
</feature>
<evidence type="ECO:0000313" key="4">
    <source>
        <dbReference type="EMBL" id="MST51278.1"/>
    </source>
</evidence>
<protein>
    <submittedName>
        <fullName evidence="4">CHAP domain-containing protein</fullName>
    </submittedName>
</protein>
<feature type="domain" description="Peptidase C51" evidence="3">
    <location>
        <begin position="389"/>
        <end position="475"/>
    </location>
</feature>
<feature type="region of interest" description="Disordered" evidence="1">
    <location>
        <begin position="280"/>
        <end position="324"/>
    </location>
</feature>
<dbReference type="AlphaFoldDB" id="A0A6L5Y419"/>
<evidence type="ECO:0000256" key="1">
    <source>
        <dbReference type="SAM" id="MobiDB-lite"/>
    </source>
</evidence>
<reference evidence="4 5" key="1">
    <citation type="submission" date="2019-08" db="EMBL/GenBank/DDBJ databases">
        <title>In-depth cultivation of the pig gut microbiome towards novel bacterial diversity and tailored functional studies.</title>
        <authorList>
            <person name="Wylensek D."/>
            <person name="Hitch T.C.A."/>
            <person name="Clavel T."/>
        </authorList>
    </citation>
    <scope>NUCLEOTIDE SEQUENCE [LARGE SCALE GENOMIC DNA]</scope>
    <source>
        <strain evidence="4 5">WCA-MUC-591-APC-3H</strain>
    </source>
</reference>
<accession>A0A6L5Y419</accession>
<evidence type="ECO:0000259" key="3">
    <source>
        <dbReference type="Pfam" id="PF05257"/>
    </source>
</evidence>
<organism evidence="4 5">
    <name type="scientific">Hornefia butyriciproducens</name>
    <dbReference type="NCBI Taxonomy" id="2652293"/>
    <lineage>
        <taxon>Bacteria</taxon>
        <taxon>Bacillati</taxon>
        <taxon>Bacillota</taxon>
        <taxon>Clostridia</taxon>
        <taxon>Peptostreptococcales</taxon>
        <taxon>Anaerovoracaceae</taxon>
        <taxon>Hornefia</taxon>
    </lineage>
</organism>
<evidence type="ECO:0000256" key="2">
    <source>
        <dbReference type="SAM" id="Phobius"/>
    </source>
</evidence>
<dbReference type="Pfam" id="PF05257">
    <property type="entry name" value="CHAP"/>
    <property type="match status" value="1"/>
</dbReference>
<sequence length="502" mass="57677">MDMWRSRKSKGDSPADQTRVYRRGSFEQENHRRRFADDDSGAGEDFVPRNARRAEEPEEPIYNSYEEYLKAHQWRRSDDEIDPAGADSRHGSTGESGIKEPSFGDGDFGMPEFRDGVRSHGARHSAESGLLGLTALLRDKYGEATDRIRALPGVLLRYLHIGSGYTGKHSDEKEREFVAFEDLDFWSRFDRKNRNSQSGRMTQTSWNAWEPEPRGNACDEWNAESPENAYDEWNQESPENAYDEWNQESRENAYDEWNAESPEDAYDGWVSETRGNAYDEWNPEPWDDSWNHQPAESSRSAWESREPAHREPPRSGRKLRTQRTGRRLRPRQILMIALLIVIAWAALLGISMKNGASFLDGNSAMVETARQELGNEGGEKFWSWYGFDSEVDWCACFVSWCADQNGYLSEGKVPKFSYVQTGLNWFKDKEKWRNAGEKPVAGDIIFFDWNDNDVADHVGIVAGYHLGRVFTIEGNASGDICKRKSYWVFSKYIMGYGTPESE</sequence>
<dbReference type="SUPFAM" id="SSF54001">
    <property type="entry name" value="Cysteine proteinases"/>
    <property type="match status" value="1"/>
</dbReference>